<feature type="region of interest" description="Disordered" evidence="1">
    <location>
        <begin position="69"/>
        <end position="93"/>
    </location>
</feature>
<dbReference type="InterPro" id="IPR011993">
    <property type="entry name" value="PH-like_dom_sf"/>
</dbReference>
<dbReference type="SUPFAM" id="SSF50729">
    <property type="entry name" value="PH domain-like"/>
    <property type="match status" value="1"/>
</dbReference>
<sequence length="259" mass="28990">MTGSAVEHAALLDRLCSEIHLAQRQVRRSREARSKYGVVCGSATDCAVEKLSASSLDAKPRQVSPLVSLAGTPCDRMSPPHTGGAHSSPLRARKEGTLLHLEKRALGRERFVSHFVVIDEHKGILWYQGEKNSRTASSRPLGHVPFWKETRNSRGSRFKRAAVCWPLILPEDCPKADDPQKTYFAIEYLNDRNNYSKLIFATESAEERDAWMFFITQFLEMFLPPRAESEGLKHLPRGAAVPRHRSEVIYGEPPGGNGL</sequence>
<dbReference type="OrthoDB" id="264619at2759"/>
<evidence type="ECO:0000259" key="2">
    <source>
        <dbReference type="PROSITE" id="PS50003"/>
    </source>
</evidence>
<proteinExistence type="predicted"/>
<dbReference type="InterPro" id="IPR001849">
    <property type="entry name" value="PH_domain"/>
</dbReference>
<organism evidence="3 4">
    <name type="scientific">Trypanosoma rangeli SC58</name>
    <dbReference type="NCBI Taxonomy" id="429131"/>
    <lineage>
        <taxon>Eukaryota</taxon>
        <taxon>Discoba</taxon>
        <taxon>Euglenozoa</taxon>
        <taxon>Kinetoplastea</taxon>
        <taxon>Metakinetoplastina</taxon>
        <taxon>Trypanosomatida</taxon>
        <taxon>Trypanosomatidae</taxon>
        <taxon>Trypanosoma</taxon>
        <taxon>Herpetosoma</taxon>
    </lineage>
</organism>
<feature type="domain" description="PH" evidence="2">
    <location>
        <begin position="91"/>
        <end position="220"/>
    </location>
</feature>
<comment type="caution">
    <text evidence="3">The sequence shown here is derived from an EMBL/GenBank/DDBJ whole genome shotgun (WGS) entry which is preliminary data.</text>
</comment>
<gene>
    <name evidence="3" type="ORF">TRSC58_03611</name>
</gene>
<dbReference type="SMART" id="SM00233">
    <property type="entry name" value="PH"/>
    <property type="match status" value="1"/>
</dbReference>
<dbReference type="PROSITE" id="PS50003">
    <property type="entry name" value="PH_DOMAIN"/>
    <property type="match status" value="1"/>
</dbReference>
<accession>A0A061IZV3</accession>
<protein>
    <recommendedName>
        <fullName evidence="2">PH domain-containing protein</fullName>
    </recommendedName>
</protein>
<reference evidence="3 4" key="1">
    <citation type="submission" date="2013-07" db="EMBL/GenBank/DDBJ databases">
        <authorList>
            <person name="Stoco P.H."/>
            <person name="Wagner G."/>
            <person name="Gerber A."/>
            <person name="Zaha A."/>
            <person name="Thompson C."/>
            <person name="Bartholomeu D.C."/>
            <person name="Luckemeyer D.D."/>
            <person name="Bahia D."/>
            <person name="Loreto E."/>
            <person name="Prestes E.B."/>
            <person name="Lima F.M."/>
            <person name="Rodrigues-Luiz G."/>
            <person name="Vallejo G.A."/>
            <person name="Filho J.F."/>
            <person name="Monteiro K.M."/>
            <person name="Tyler K.M."/>
            <person name="de Almeida L.G."/>
            <person name="Ortiz M.F."/>
            <person name="Siervo M.A."/>
            <person name="de Moraes M.H."/>
            <person name="Cunha O.L."/>
            <person name="Mendonca-Neto R."/>
            <person name="Silva R."/>
            <person name="Teixeira S.M."/>
            <person name="Murta S.M."/>
            <person name="Sincero T.C."/>
            <person name="Mendes T.A."/>
            <person name="Urmenyi T.P."/>
            <person name="Silva V.G."/>
            <person name="da Rocha W.D."/>
            <person name="Andersson B."/>
            <person name="Romanha A.J."/>
            <person name="Steindel M."/>
            <person name="de Vasconcelos A.T."/>
            <person name="Grisard E.C."/>
        </authorList>
    </citation>
    <scope>NUCLEOTIDE SEQUENCE [LARGE SCALE GENOMIC DNA]</scope>
    <source>
        <strain evidence="3 4">SC58</strain>
    </source>
</reference>
<dbReference type="Pfam" id="PF00169">
    <property type="entry name" value="PH"/>
    <property type="match status" value="1"/>
</dbReference>
<evidence type="ECO:0000313" key="4">
    <source>
        <dbReference type="Proteomes" id="UP000031737"/>
    </source>
</evidence>
<dbReference type="AlphaFoldDB" id="A0A061IZV3"/>
<dbReference type="VEuPathDB" id="TriTrypDB:TRSC58_03611"/>
<evidence type="ECO:0000256" key="1">
    <source>
        <dbReference type="SAM" id="MobiDB-lite"/>
    </source>
</evidence>
<dbReference type="EMBL" id="AUPL01003611">
    <property type="protein sequence ID" value="ESL08683.1"/>
    <property type="molecule type" value="Genomic_DNA"/>
</dbReference>
<name>A0A061IZV3_TRYRA</name>
<keyword evidence="4" id="KW-1185">Reference proteome</keyword>
<dbReference type="Gene3D" id="2.30.29.30">
    <property type="entry name" value="Pleckstrin-homology domain (PH domain)/Phosphotyrosine-binding domain (PTB)"/>
    <property type="match status" value="1"/>
</dbReference>
<dbReference type="CDD" id="cd00821">
    <property type="entry name" value="PH"/>
    <property type="match status" value="1"/>
</dbReference>
<evidence type="ECO:0000313" key="3">
    <source>
        <dbReference type="EMBL" id="ESL08683.1"/>
    </source>
</evidence>
<dbReference type="Proteomes" id="UP000031737">
    <property type="component" value="Unassembled WGS sequence"/>
</dbReference>